<proteinExistence type="predicted"/>
<gene>
    <name evidence="1" type="ORF">LCGC14_2703830</name>
</gene>
<sequence length="71" mass="7991">MGISLEQMLKGFENTQKTLELQIAGHEANVVDINRKIMLMKQEHLARSQVIVGLQGIKALMPKDETITLFV</sequence>
<name>A0A0F9A2L8_9ZZZZ</name>
<dbReference type="EMBL" id="LAZR01048251">
    <property type="protein sequence ID" value="KKK92350.1"/>
    <property type="molecule type" value="Genomic_DNA"/>
</dbReference>
<organism evidence="1">
    <name type="scientific">marine sediment metagenome</name>
    <dbReference type="NCBI Taxonomy" id="412755"/>
    <lineage>
        <taxon>unclassified sequences</taxon>
        <taxon>metagenomes</taxon>
        <taxon>ecological metagenomes</taxon>
    </lineage>
</organism>
<comment type="caution">
    <text evidence="1">The sequence shown here is derived from an EMBL/GenBank/DDBJ whole genome shotgun (WGS) entry which is preliminary data.</text>
</comment>
<dbReference type="AlphaFoldDB" id="A0A0F9A2L8"/>
<evidence type="ECO:0000313" key="1">
    <source>
        <dbReference type="EMBL" id="KKK92350.1"/>
    </source>
</evidence>
<protein>
    <submittedName>
        <fullName evidence="1">Uncharacterized protein</fullName>
    </submittedName>
</protein>
<accession>A0A0F9A2L8</accession>
<reference evidence="1" key="1">
    <citation type="journal article" date="2015" name="Nature">
        <title>Complex archaea that bridge the gap between prokaryotes and eukaryotes.</title>
        <authorList>
            <person name="Spang A."/>
            <person name="Saw J.H."/>
            <person name="Jorgensen S.L."/>
            <person name="Zaremba-Niedzwiedzka K."/>
            <person name="Martijn J."/>
            <person name="Lind A.E."/>
            <person name="van Eijk R."/>
            <person name="Schleper C."/>
            <person name="Guy L."/>
            <person name="Ettema T.J."/>
        </authorList>
    </citation>
    <scope>NUCLEOTIDE SEQUENCE</scope>
</reference>